<organism evidence="1 2">
    <name type="scientific">Entamoeba invadens IP1</name>
    <dbReference type="NCBI Taxonomy" id="370355"/>
    <lineage>
        <taxon>Eukaryota</taxon>
        <taxon>Amoebozoa</taxon>
        <taxon>Evosea</taxon>
        <taxon>Archamoebae</taxon>
        <taxon>Mastigamoebida</taxon>
        <taxon>Entamoebidae</taxon>
        <taxon>Entamoeba</taxon>
    </lineage>
</organism>
<dbReference type="PANTHER" id="PTHR45661:SF3">
    <property type="entry name" value="IG-LIKE DOMAIN-CONTAINING PROTEIN"/>
    <property type="match status" value="1"/>
</dbReference>
<name>A0A0A1U3F7_ENTIV</name>
<dbReference type="Proteomes" id="UP000014680">
    <property type="component" value="Unassembled WGS sequence"/>
</dbReference>
<evidence type="ECO:0000313" key="1">
    <source>
        <dbReference type="EMBL" id="ELP88682.1"/>
    </source>
</evidence>
<proteinExistence type="predicted"/>
<reference evidence="1 2" key="1">
    <citation type="submission" date="2012-10" db="EMBL/GenBank/DDBJ databases">
        <authorList>
            <person name="Zafar N."/>
            <person name="Inman J."/>
            <person name="Hall N."/>
            <person name="Lorenzi H."/>
            <person name="Caler E."/>
        </authorList>
    </citation>
    <scope>NUCLEOTIDE SEQUENCE [LARGE SCALE GENOMIC DNA]</scope>
    <source>
        <strain evidence="1 2">IP1</strain>
    </source>
</reference>
<dbReference type="VEuPathDB" id="AmoebaDB:EIN_193210"/>
<dbReference type="GeneID" id="14887659"/>
<dbReference type="RefSeq" id="XP_004255453.1">
    <property type="nucleotide sequence ID" value="XM_004255405.1"/>
</dbReference>
<dbReference type="KEGG" id="eiv:EIN_193210"/>
<dbReference type="AlphaFoldDB" id="A0A0A1U3F7"/>
<sequence>MNKFLDRYSMMIVSKYFMYLNDFKKLVLVCKKFNEIPLMFHFNPIRWEKNMGSYFKNVETLHLYRKYDKFVPGFYQYYIHYPLELTEYKKLNKKMKVICPQITFSLRDLQNGCSYKEATVLLPSAFGSKLNVFTELECSYISKLSMRTFANNKILNMITLSNNIHTIPDYCFENCVSLKEINLEHVYVLGSKCFIGCGKLSALTFCSNLTKCGKYPFYDVFSIEHVSAFSSQSVELELNASCSSVFSNIKKKLYITYSDVLNGYSIDDLINEICEAAFFGMKNLSDKSIAPTIKVIGKNALSYTDLKRLDLSHVEVFEEQENLKTLTALTMNSKITFNNLYQCNLLQSIEVVGTNFMKGKAGCWMKSLFDIKNLEVEEYVYTCKDCEFFKGMLPSNITNLKTIEEEVRLKDLEIDTYKVPESVTLCYKENFQECKNIKKLLLPKSLITRFDFSSLTTIKEAALLYKNKTFLNVHSSGKLTSITFLDDNLLNNQQMYNINFQILKNIEFAHPPTDGIYTGNVDYRIYELLKTKYKFKGEIVLYYIDSWDIKKGIYIIPDVVTIVAGYVLYNNDYIKNIWVGKNTRLIQSYAFEKCKNLVLVKNLKKSIKIKKFAFGKSNPKLVFDASN</sequence>
<keyword evidence="2" id="KW-1185">Reference proteome</keyword>
<dbReference type="InterPro" id="IPR053139">
    <property type="entry name" value="Surface_bspA-like"/>
</dbReference>
<evidence type="ECO:0008006" key="3">
    <source>
        <dbReference type="Google" id="ProtNLM"/>
    </source>
</evidence>
<dbReference type="Gene3D" id="3.80.10.10">
    <property type="entry name" value="Ribonuclease Inhibitor"/>
    <property type="match status" value="2"/>
</dbReference>
<dbReference type="Pfam" id="PF13306">
    <property type="entry name" value="LRR_5"/>
    <property type="match status" value="4"/>
</dbReference>
<gene>
    <name evidence="1" type="ORF">EIN_193210</name>
</gene>
<dbReference type="PANTHER" id="PTHR45661">
    <property type="entry name" value="SURFACE ANTIGEN"/>
    <property type="match status" value="1"/>
</dbReference>
<dbReference type="InterPro" id="IPR026906">
    <property type="entry name" value="LRR_5"/>
</dbReference>
<evidence type="ECO:0000313" key="2">
    <source>
        <dbReference type="Proteomes" id="UP000014680"/>
    </source>
</evidence>
<dbReference type="OrthoDB" id="31390at2759"/>
<accession>A0A0A1U3F7</accession>
<protein>
    <recommendedName>
        <fullName evidence="3">Leucine rich repeat containing protein BspA family protein</fullName>
    </recommendedName>
</protein>
<dbReference type="EMBL" id="KB206707">
    <property type="protein sequence ID" value="ELP88682.1"/>
    <property type="molecule type" value="Genomic_DNA"/>
</dbReference>
<dbReference type="SUPFAM" id="SSF52058">
    <property type="entry name" value="L domain-like"/>
    <property type="match status" value="1"/>
</dbReference>
<dbReference type="InterPro" id="IPR032675">
    <property type="entry name" value="LRR_dom_sf"/>
</dbReference>